<accession>A0AA88H3N7</accession>
<name>A0AA88H3N7_ARTSF</name>
<reference evidence="1" key="1">
    <citation type="submission" date="2023-07" db="EMBL/GenBank/DDBJ databases">
        <title>Chromosome-level genome assembly of Artemia franciscana.</title>
        <authorList>
            <person name="Jo E."/>
        </authorList>
    </citation>
    <scope>NUCLEOTIDE SEQUENCE</scope>
    <source>
        <tissue evidence="1">Whole body</tissue>
    </source>
</reference>
<dbReference type="Proteomes" id="UP001187531">
    <property type="component" value="Unassembled WGS sequence"/>
</dbReference>
<keyword evidence="2" id="KW-1185">Reference proteome</keyword>
<evidence type="ECO:0000313" key="1">
    <source>
        <dbReference type="EMBL" id="KAK2702769.1"/>
    </source>
</evidence>
<protein>
    <submittedName>
        <fullName evidence="1">Uncharacterized protein</fullName>
    </submittedName>
</protein>
<gene>
    <name evidence="1" type="ORF">QYM36_018630</name>
</gene>
<dbReference type="EMBL" id="JAVRJZ010000174">
    <property type="protein sequence ID" value="KAK2702769.1"/>
    <property type="molecule type" value="Genomic_DNA"/>
</dbReference>
<dbReference type="AlphaFoldDB" id="A0AA88H3N7"/>
<proteinExistence type="predicted"/>
<evidence type="ECO:0000313" key="2">
    <source>
        <dbReference type="Proteomes" id="UP001187531"/>
    </source>
</evidence>
<organism evidence="1 2">
    <name type="scientific">Artemia franciscana</name>
    <name type="common">Brine shrimp</name>
    <name type="synonym">Artemia sanfranciscana</name>
    <dbReference type="NCBI Taxonomy" id="6661"/>
    <lineage>
        <taxon>Eukaryota</taxon>
        <taxon>Metazoa</taxon>
        <taxon>Ecdysozoa</taxon>
        <taxon>Arthropoda</taxon>
        <taxon>Crustacea</taxon>
        <taxon>Branchiopoda</taxon>
        <taxon>Anostraca</taxon>
        <taxon>Artemiidae</taxon>
        <taxon>Artemia</taxon>
    </lineage>
</organism>
<comment type="caution">
    <text evidence="1">The sequence shown here is derived from an EMBL/GenBank/DDBJ whole genome shotgun (WGS) entry which is preliminary data.</text>
</comment>
<sequence>MGKGWYYKRKVEVVTKEVKTKISKALDYDIQMSEDERNFIKKAEDFDKLVGLLKEKLMSVRTSKKSRF</sequence>